<dbReference type="InterPro" id="IPR005624">
    <property type="entry name" value="PduO/GlcC-like"/>
</dbReference>
<reference evidence="1 4" key="1">
    <citation type="submission" date="2017-09" db="EMBL/GenBank/DDBJ databases">
        <authorList>
            <person name="Ehlers B."/>
            <person name="Leendertz F.H."/>
        </authorList>
    </citation>
    <scope>NUCLEOTIDE SEQUENCE [LARGE SCALE GENOMIC DNA]</scope>
    <source>
        <strain evidence="1 4">DJ-1</strain>
    </source>
</reference>
<evidence type="ECO:0000313" key="3">
    <source>
        <dbReference type="EMBL" id="PTU52262.1"/>
    </source>
</evidence>
<dbReference type="RefSeq" id="WP_013973539.1">
    <property type="nucleotide sequence ID" value="NZ_CP010359.1"/>
</dbReference>
<gene>
    <name evidence="1" type="ORF">CMV24_07000</name>
    <name evidence="2" type="ORF">CXG47_03490</name>
    <name evidence="3" type="ORF">DBB42_10650</name>
</gene>
<dbReference type="EMBL" id="QANO01000103">
    <property type="protein sequence ID" value="PTU52262.1"/>
    <property type="molecule type" value="Genomic_DNA"/>
</dbReference>
<dbReference type="Proteomes" id="UP000244874">
    <property type="component" value="Unassembled WGS sequence"/>
</dbReference>
<reference evidence="3 6" key="3">
    <citation type="submission" date="2018-04" db="EMBL/GenBank/DDBJ databases">
        <authorList>
            <person name="Go L.Y."/>
            <person name="Mitchell J.A."/>
        </authorList>
    </citation>
    <scope>NUCLEOTIDE SEQUENCE [LARGE SCALE GENOMIC DNA]</scope>
    <source>
        <strain evidence="3 6">KCJK7865</strain>
    </source>
</reference>
<evidence type="ECO:0000313" key="5">
    <source>
        <dbReference type="Proteomes" id="UP000234744"/>
    </source>
</evidence>
<dbReference type="EMBL" id="PJCJ01000002">
    <property type="protein sequence ID" value="PLV15945.1"/>
    <property type="molecule type" value="Genomic_DNA"/>
</dbReference>
<sequence length="146" mass="14581">MNALNLKVAVSLVNAALAAGRKINAAPLTVAVLDAGGHLLALQREDGASLIRPEVATGKAWGAIALGKGSRLLALDAQQRPAFFAALNGLGERPVVPAPGGVLVRDQDGKVLGAVGISGDTSDIDEQCAISAIEEVGLKADAGVAA</sequence>
<dbReference type="PANTHER" id="PTHR34309">
    <property type="entry name" value="SLR1406 PROTEIN"/>
    <property type="match status" value="1"/>
</dbReference>
<keyword evidence="5" id="KW-1185">Reference proteome</keyword>
<protein>
    <submittedName>
        <fullName evidence="2">Heme-binding protein</fullName>
    </submittedName>
    <submittedName>
        <fullName evidence="1">Heme-degrading domain-containing protein</fullName>
    </submittedName>
</protein>
<evidence type="ECO:0000313" key="6">
    <source>
        <dbReference type="Proteomes" id="UP000244874"/>
    </source>
</evidence>
<dbReference type="InterPro" id="IPR052517">
    <property type="entry name" value="GlcG_carb_metab_protein"/>
</dbReference>
<dbReference type="KEGG" id="ppj:RK21_00810"/>
<evidence type="ECO:0000313" key="1">
    <source>
        <dbReference type="EMBL" id="PBJ96465.1"/>
    </source>
</evidence>
<dbReference type="InterPro" id="IPR038084">
    <property type="entry name" value="PduO/GlcC-like_sf"/>
</dbReference>
<dbReference type="Gene3D" id="3.30.450.150">
    <property type="entry name" value="Haem-degrading domain"/>
    <property type="match status" value="1"/>
</dbReference>
<evidence type="ECO:0000313" key="2">
    <source>
        <dbReference type="EMBL" id="PLV15945.1"/>
    </source>
</evidence>
<dbReference type="PANTHER" id="PTHR34309:SF10">
    <property type="entry name" value="SLR1406 PROTEIN"/>
    <property type="match status" value="1"/>
</dbReference>
<accession>A0A099N204</accession>
<dbReference type="Proteomes" id="UP000234744">
    <property type="component" value="Unassembled WGS sequence"/>
</dbReference>
<proteinExistence type="predicted"/>
<comment type="caution">
    <text evidence="1">The sequence shown here is derived from an EMBL/GenBank/DDBJ whole genome shotgun (WGS) entry which is preliminary data.</text>
</comment>
<dbReference type="Pfam" id="PF03928">
    <property type="entry name" value="HbpS-like"/>
    <property type="match status" value="1"/>
</dbReference>
<dbReference type="EMBL" id="NTME01000005">
    <property type="protein sequence ID" value="PBJ96465.1"/>
    <property type="molecule type" value="Genomic_DNA"/>
</dbReference>
<name>A0A099N204_PSEDL</name>
<dbReference type="AlphaFoldDB" id="A0A099N204"/>
<dbReference type="Proteomes" id="UP000218102">
    <property type="component" value="Unassembled WGS sequence"/>
</dbReference>
<evidence type="ECO:0000313" key="4">
    <source>
        <dbReference type="Proteomes" id="UP000218102"/>
    </source>
</evidence>
<organism evidence="1 4">
    <name type="scientific">Pseudomonas plecoglossicida</name>
    <dbReference type="NCBI Taxonomy" id="70775"/>
    <lineage>
        <taxon>Bacteria</taxon>
        <taxon>Pseudomonadati</taxon>
        <taxon>Pseudomonadota</taxon>
        <taxon>Gammaproteobacteria</taxon>
        <taxon>Pseudomonadales</taxon>
        <taxon>Pseudomonadaceae</taxon>
        <taxon>Pseudomonas</taxon>
    </lineage>
</organism>
<reference evidence="2 5" key="2">
    <citation type="submission" date="2017-12" db="EMBL/GenBank/DDBJ databases">
        <title>Detection of the carbapenemase gene blaVIM-5 in members of the Pseudomonas putida group isolated from polluted Nigerian wetlands.</title>
        <authorList>
            <person name="Adelowo O."/>
            <person name="Vollmers J."/>
            <person name="Maeusezahl I."/>
            <person name="Kaster A.-K."/>
            <person name="Mueller J.A."/>
        </authorList>
    </citation>
    <scope>NUCLEOTIDE SEQUENCE [LARGE SCALE GENOMIC DNA]</scope>
    <source>
        <strain evidence="2 5">MR69</strain>
    </source>
</reference>
<dbReference type="STRING" id="1215115.GCA_000688275_00844"/>
<dbReference type="SUPFAM" id="SSF143744">
    <property type="entry name" value="GlcG-like"/>
    <property type="match status" value="1"/>
</dbReference>
<dbReference type="GeneID" id="97169244"/>